<keyword evidence="2" id="KW-1185">Reference proteome</keyword>
<accession>A0ACC0VER7</accession>
<sequence length="606" mass="66261">MLLPSRPRFNAASRYPTPLSTTASGTQSPSPVKMNGTRKREADDRSSSLPAKKPRLTLPKGPKEPKERTTEYLDLMKPYDEWTDEDDAQQARLLNILRKKKKVVVIAGAGISVSAGIPDFRSATGLFASAGSQQNKMRASGKHLFDASVYKDDASTQSFHTMVRDLTSMSKEAKPTMFHQMIASLAQEKRLLRLYTQNIDCIDTSLEPLATQVPLPAKGPWPKAIQLHGGLQKMVCTKCGELRDFEPEIFDGPEAPLCATCAKDDEVRTAFAGKRSLGIGRLRPRFVLYNEPNPDQEAIGNVIRADLKAKPDAVIVVGTTLKVPGARNLVKDMCQVARSKKGGLTCWVNLDSEPKSGELKDCWDLVVRARCDEVARQAALPPWDCFIGDDYLVPPEDHAKMDKIHKQTTVEIGIRSTSSSPLLTGADAQLQEEWAKSKKVDDAQGMPTPRPSPQLSPVKQEKKTKSKKQEAKQTKLPFAVVNAKKDAADGKPAPKPRGRPTKKKAVKDPHPPASSILQDIKVRKVVNAPAATAKSVKAEGGPGEKKTGLLPPLRPRNPECRENIPGDAGLDAEESARPTTPPRRYDARATISPKSIPRAMEGLIDV</sequence>
<organism evidence="1 2">
    <name type="scientific">Trichothecium roseum</name>
    <dbReference type="NCBI Taxonomy" id="47278"/>
    <lineage>
        <taxon>Eukaryota</taxon>
        <taxon>Fungi</taxon>
        <taxon>Dikarya</taxon>
        <taxon>Ascomycota</taxon>
        <taxon>Pezizomycotina</taxon>
        <taxon>Sordariomycetes</taxon>
        <taxon>Hypocreomycetidae</taxon>
        <taxon>Hypocreales</taxon>
        <taxon>Hypocreales incertae sedis</taxon>
        <taxon>Trichothecium</taxon>
    </lineage>
</organism>
<dbReference type="EMBL" id="CM047940">
    <property type="protein sequence ID" value="KAI9904915.1"/>
    <property type="molecule type" value="Genomic_DNA"/>
</dbReference>
<evidence type="ECO:0000313" key="1">
    <source>
        <dbReference type="EMBL" id="KAI9904915.1"/>
    </source>
</evidence>
<protein>
    <submittedName>
        <fullName evidence="1">Uncharacterized protein</fullName>
    </submittedName>
</protein>
<comment type="caution">
    <text evidence="1">The sequence shown here is derived from an EMBL/GenBank/DDBJ whole genome shotgun (WGS) entry which is preliminary data.</text>
</comment>
<evidence type="ECO:0000313" key="2">
    <source>
        <dbReference type="Proteomes" id="UP001163324"/>
    </source>
</evidence>
<name>A0ACC0VER7_9HYPO</name>
<gene>
    <name evidence="1" type="ORF">N3K66_001444</name>
</gene>
<dbReference type="Proteomes" id="UP001163324">
    <property type="component" value="Chromosome 1"/>
</dbReference>
<proteinExistence type="predicted"/>
<reference evidence="1" key="1">
    <citation type="submission" date="2022-10" db="EMBL/GenBank/DDBJ databases">
        <title>Complete Genome of Trichothecium roseum strain YXFP-22015, a Plant Pathogen Isolated from Citrus.</title>
        <authorList>
            <person name="Wang Y."/>
            <person name="Zhu L."/>
        </authorList>
    </citation>
    <scope>NUCLEOTIDE SEQUENCE</scope>
    <source>
        <strain evidence="1">YXFP-22015</strain>
    </source>
</reference>